<proteinExistence type="predicted"/>
<dbReference type="RefSeq" id="XP_008876380.1">
    <property type="nucleotide sequence ID" value="XM_008878158.1"/>
</dbReference>
<sequence>MKHNFDLGDTVEDVSAPKKTAGSKGNKSPSPSAKGTPKKDDHKVLKSTKVKKASAKETSSRVKRARVPTNFYLVQSSFDTSNERHRREPINLASDDDEDDDIEADLPQAAAKNKGSRRQAKKGHDDEESDDSENEEEDDEDEDEPVPKRQRVSRSNSGKALAPPAKTAKNDSKKGTKKQDTSAKKSATPAKKSATIVSVATQKPNDPKTVTSKPAKKDATDVLPSKPHVNSRPATSTTSSAGHNIATGLLETALNSNTKQNKILAAEVKAFTNAINSATMLISTLWEQYQEIQQKDMDLREAALKVAQAQMGVHEADKVTEDDVAQEQQDDVAEEKAAVAAVAVAMAVDDENESAKPNPVLL</sequence>
<evidence type="ECO:0000256" key="1">
    <source>
        <dbReference type="SAM" id="MobiDB-lite"/>
    </source>
</evidence>
<feature type="compositionally biased region" description="Polar residues" evidence="1">
    <location>
        <begin position="232"/>
        <end position="242"/>
    </location>
</feature>
<dbReference type="VEuPathDB" id="FungiDB:H310_11464"/>
<evidence type="ECO:0000313" key="2">
    <source>
        <dbReference type="EMBL" id="ETV95207.1"/>
    </source>
</evidence>
<dbReference type="GeneID" id="20088514"/>
<feature type="compositionally biased region" description="Acidic residues" evidence="1">
    <location>
        <begin position="94"/>
        <end position="104"/>
    </location>
</feature>
<accession>A0A024TPB1</accession>
<organism evidence="2">
    <name type="scientific">Aphanomyces invadans</name>
    <dbReference type="NCBI Taxonomy" id="157072"/>
    <lineage>
        <taxon>Eukaryota</taxon>
        <taxon>Sar</taxon>
        <taxon>Stramenopiles</taxon>
        <taxon>Oomycota</taxon>
        <taxon>Saprolegniomycetes</taxon>
        <taxon>Saprolegniales</taxon>
        <taxon>Verrucalvaceae</taxon>
        <taxon>Aphanomyces</taxon>
    </lineage>
</organism>
<gene>
    <name evidence="2" type="ORF">H310_11464</name>
</gene>
<protein>
    <submittedName>
        <fullName evidence="2">Uncharacterized protein</fullName>
    </submittedName>
</protein>
<feature type="compositionally biased region" description="Polar residues" evidence="1">
    <location>
        <begin position="23"/>
        <end position="33"/>
    </location>
</feature>
<name>A0A024TPB1_9STRA</name>
<feature type="compositionally biased region" description="Acidic residues" evidence="1">
    <location>
        <begin position="126"/>
        <end position="144"/>
    </location>
</feature>
<dbReference type="OrthoDB" id="79843at2759"/>
<feature type="compositionally biased region" description="Polar residues" evidence="1">
    <location>
        <begin position="196"/>
        <end position="212"/>
    </location>
</feature>
<reference evidence="2" key="1">
    <citation type="submission" date="2013-12" db="EMBL/GenBank/DDBJ databases">
        <title>The Genome Sequence of Aphanomyces invadans NJM9701.</title>
        <authorList>
            <consortium name="The Broad Institute Genomics Platform"/>
            <person name="Russ C."/>
            <person name="Tyler B."/>
            <person name="van West P."/>
            <person name="Dieguez-Uribeondo J."/>
            <person name="Young S.K."/>
            <person name="Zeng Q."/>
            <person name="Gargeya S."/>
            <person name="Fitzgerald M."/>
            <person name="Abouelleil A."/>
            <person name="Alvarado L."/>
            <person name="Chapman S.B."/>
            <person name="Gainer-Dewar J."/>
            <person name="Goldberg J."/>
            <person name="Griggs A."/>
            <person name="Gujja S."/>
            <person name="Hansen M."/>
            <person name="Howarth C."/>
            <person name="Imamovic A."/>
            <person name="Ireland A."/>
            <person name="Larimer J."/>
            <person name="McCowan C."/>
            <person name="Murphy C."/>
            <person name="Pearson M."/>
            <person name="Poon T.W."/>
            <person name="Priest M."/>
            <person name="Roberts A."/>
            <person name="Saif S."/>
            <person name="Shea T."/>
            <person name="Sykes S."/>
            <person name="Wortman J."/>
            <person name="Nusbaum C."/>
            <person name="Birren B."/>
        </authorList>
    </citation>
    <scope>NUCLEOTIDE SEQUENCE [LARGE SCALE GENOMIC DNA]</scope>
    <source>
        <strain evidence="2">NJM9701</strain>
    </source>
</reference>
<feature type="compositionally biased region" description="Low complexity" evidence="1">
    <location>
        <begin position="184"/>
        <end position="195"/>
    </location>
</feature>
<dbReference type="AlphaFoldDB" id="A0A024TPB1"/>
<feature type="region of interest" description="Disordered" evidence="1">
    <location>
        <begin position="1"/>
        <end position="243"/>
    </location>
</feature>
<feature type="compositionally biased region" description="Basic and acidic residues" evidence="1">
    <location>
        <begin position="168"/>
        <end position="183"/>
    </location>
</feature>
<dbReference type="EMBL" id="KI913982">
    <property type="protein sequence ID" value="ETV95207.1"/>
    <property type="molecule type" value="Genomic_DNA"/>
</dbReference>